<evidence type="ECO:0000313" key="1">
    <source>
        <dbReference type="EMBL" id="CEG16509.1"/>
    </source>
</evidence>
<dbReference type="Proteomes" id="UP000052230">
    <property type="component" value="Unassembled WGS sequence"/>
</dbReference>
<name>A0A0U5FE18_XANCI</name>
<evidence type="ECO:0000313" key="2">
    <source>
        <dbReference type="Proteomes" id="UP000052230"/>
    </source>
</evidence>
<sequence>MRMGGLSVHRWWGTGSSIIRCGDWACAPASPMRGIARPPRSIRIARAPHPTNAMLRRSRQFARQSTTHWRSTEGRALRAADKTIVQPPGGRGRCSESAWTTRTLRFLRAVRTHLATARYGLLAALRRVNRRVGRQISIRRVQPLLACGFRSGFCGDVA</sequence>
<organism evidence="1 2">
    <name type="scientific">Xanthomonas citri pv. citri</name>
    <dbReference type="NCBI Taxonomy" id="611301"/>
    <lineage>
        <taxon>Bacteria</taxon>
        <taxon>Pseudomonadati</taxon>
        <taxon>Pseudomonadota</taxon>
        <taxon>Gammaproteobacteria</taxon>
        <taxon>Lysobacterales</taxon>
        <taxon>Lysobacteraceae</taxon>
        <taxon>Xanthomonas</taxon>
    </lineage>
</organism>
<protein>
    <submittedName>
        <fullName evidence="1">Uncharacterized protein</fullName>
    </submittedName>
</protein>
<proteinExistence type="predicted"/>
<dbReference type="EMBL" id="CCXZ01000136">
    <property type="protein sequence ID" value="CEG16509.1"/>
    <property type="molecule type" value="Genomic_DNA"/>
</dbReference>
<gene>
    <name evidence="1" type="ORF">XAC3562_420026</name>
</gene>
<comment type="caution">
    <text evidence="1">The sequence shown here is derived from an EMBL/GenBank/DDBJ whole genome shotgun (WGS) entry which is preliminary data.</text>
</comment>
<accession>A0A0U5FE18</accession>
<reference evidence="1 2" key="1">
    <citation type="submission" date="2014-09" db="EMBL/GenBank/DDBJ databases">
        <authorList>
            <person name="Regsiter A."/>
        </authorList>
    </citation>
    <scope>NUCLEOTIDE SEQUENCE [LARGE SCALE GENOMIC DNA]</scope>
</reference>
<dbReference type="AlphaFoldDB" id="A0A0U5FE18"/>
<keyword evidence="2" id="KW-1185">Reference proteome</keyword>